<feature type="region of interest" description="Disordered" evidence="2">
    <location>
        <begin position="173"/>
        <end position="195"/>
    </location>
</feature>
<evidence type="ECO:0000313" key="7">
    <source>
        <dbReference type="WBParaSite" id="HDID_0000054701-mRNA-1"/>
    </source>
</evidence>
<dbReference type="Gene3D" id="6.10.140.1230">
    <property type="match status" value="1"/>
</dbReference>
<dbReference type="EMBL" id="UYSG01000073">
    <property type="protein sequence ID" value="VDL16639.1"/>
    <property type="molecule type" value="Genomic_DNA"/>
</dbReference>
<dbReference type="AlphaFoldDB" id="A0A0R3S8Q3"/>
<dbReference type="Proteomes" id="UP000274504">
    <property type="component" value="Unassembled WGS sequence"/>
</dbReference>
<feature type="compositionally biased region" description="Low complexity" evidence="2">
    <location>
        <begin position="175"/>
        <end position="192"/>
    </location>
</feature>
<reference evidence="7" key="1">
    <citation type="submission" date="2016-04" db="UniProtKB">
        <authorList>
            <consortium name="WormBaseParasite"/>
        </authorList>
    </citation>
    <scope>IDENTIFICATION</scope>
</reference>
<evidence type="ECO:0000256" key="1">
    <source>
        <dbReference type="ARBA" id="ARBA00006190"/>
    </source>
</evidence>
<reference evidence="3 5" key="2">
    <citation type="submission" date="2018-11" db="EMBL/GenBank/DDBJ databases">
        <authorList>
            <consortium name="Pathogen Informatics"/>
        </authorList>
    </citation>
    <scope>NUCLEOTIDE SEQUENCE [LARGE SCALE GENOMIC DNA]</scope>
</reference>
<dbReference type="InterPro" id="IPR005024">
    <property type="entry name" value="Snf7_fam"/>
</dbReference>
<evidence type="ECO:0000313" key="5">
    <source>
        <dbReference type="Proteomes" id="UP000274504"/>
    </source>
</evidence>
<evidence type="ECO:0000256" key="2">
    <source>
        <dbReference type="SAM" id="MobiDB-lite"/>
    </source>
</evidence>
<organism evidence="7">
    <name type="scientific">Hymenolepis diminuta</name>
    <name type="common">Rat tapeworm</name>
    <dbReference type="NCBI Taxonomy" id="6216"/>
    <lineage>
        <taxon>Eukaryota</taxon>
        <taxon>Metazoa</taxon>
        <taxon>Spiralia</taxon>
        <taxon>Lophotrochozoa</taxon>
        <taxon>Platyhelminthes</taxon>
        <taxon>Cestoda</taxon>
        <taxon>Eucestoda</taxon>
        <taxon>Cyclophyllidea</taxon>
        <taxon>Hymenolepididae</taxon>
        <taxon>Hymenolepis</taxon>
    </lineage>
</organism>
<dbReference type="GO" id="GO:0007034">
    <property type="term" value="P:vacuolar transport"/>
    <property type="evidence" value="ECO:0007669"/>
    <property type="project" value="InterPro"/>
</dbReference>
<dbReference type="OrthoDB" id="5594417at2759"/>
<feature type="region of interest" description="Disordered" evidence="2">
    <location>
        <begin position="1"/>
        <end position="31"/>
    </location>
</feature>
<evidence type="ECO:0000313" key="3">
    <source>
        <dbReference type="EMBL" id="VDL16639.1"/>
    </source>
</evidence>
<name>A0A0R3S8Q3_HYMDI</name>
<accession>A0A0R3S8Q3</accession>
<sequence>MFSRKDKLEDQLKKGQRDNRRTQRELERDRAQLARNEAQIKAEIKRSAAQGNKEACTILAKQLVKNRQQVARTYEIGARMNGMANQQSLMKSNMRIANAAKTSAGVMSKMNKQMDKAKTIEVMKNFSKESMKVSMAEEAIDDALDNIFGDTADEEDAVVNQVLDELGIETASKLAGAPTPSSGSLAASSVSARDTEDIEAQLARLRGL</sequence>
<evidence type="ECO:0000313" key="4">
    <source>
        <dbReference type="EMBL" id="VUZ55753.1"/>
    </source>
</evidence>
<dbReference type="STRING" id="6216.A0A0R3S8Q3"/>
<dbReference type="Proteomes" id="UP000321570">
    <property type="component" value="Unassembled WGS sequence"/>
</dbReference>
<reference evidence="4 6" key="3">
    <citation type="submission" date="2019-07" db="EMBL/GenBank/DDBJ databases">
        <authorList>
            <person name="Jastrzebski P J."/>
            <person name="Paukszto L."/>
            <person name="Jastrzebski P J."/>
        </authorList>
    </citation>
    <scope>NUCLEOTIDE SEQUENCE [LARGE SCALE GENOMIC DNA]</scope>
    <source>
        <strain evidence="4 6">WMS-il1</strain>
    </source>
</reference>
<gene>
    <name evidence="3" type="ORF">HDID_LOCUS548</name>
    <name evidence="4" type="ORF">WMSIL1_LOCUS13457</name>
</gene>
<dbReference type="WBParaSite" id="HDID_0000054701-mRNA-1">
    <property type="protein sequence ID" value="HDID_0000054701-mRNA-1"/>
    <property type="gene ID" value="HDID_0000054701"/>
</dbReference>
<proteinExistence type="inferred from homology"/>
<comment type="similarity">
    <text evidence="1">Belongs to the SNF7 family.</text>
</comment>
<dbReference type="Pfam" id="PF03357">
    <property type="entry name" value="Snf7"/>
    <property type="match status" value="1"/>
</dbReference>
<evidence type="ECO:0000313" key="6">
    <source>
        <dbReference type="Proteomes" id="UP000321570"/>
    </source>
</evidence>
<dbReference type="EMBL" id="CABIJS010000697">
    <property type="protein sequence ID" value="VUZ55753.1"/>
    <property type="molecule type" value="Genomic_DNA"/>
</dbReference>
<protein>
    <submittedName>
        <fullName evidence="7">Charged multivesicular body protein 2b</fullName>
    </submittedName>
</protein>
<dbReference type="PANTHER" id="PTHR10476">
    <property type="entry name" value="CHARGED MULTIVESICULAR BODY PROTEIN"/>
    <property type="match status" value="1"/>
</dbReference>
<keyword evidence="6" id="KW-1185">Reference proteome</keyword>